<sequence>MCFDKNMQFIKHSLLPKIVSMSLTIIESFPLFSHSPTPVSYLSLLPHSHSLCPDLLCYCHWLLAPLPSSAFTKSLENERSLFGLCMDLGIFVLMGFGLKSSAAKEYHMVGSVASMLIPNQFKAEQFTGFRYVGEVDAAPTCWLKLA</sequence>
<dbReference type="EMBL" id="CM031817">
    <property type="protein sequence ID" value="KAG6643289.1"/>
    <property type="molecule type" value="Genomic_DNA"/>
</dbReference>
<accession>A0A8T1PG99</accession>
<reference evidence="1" key="1">
    <citation type="submission" date="2020-12" db="EMBL/GenBank/DDBJ databases">
        <title>WGS assembly of Carya illinoinensis cv. Pawnee.</title>
        <authorList>
            <person name="Platts A."/>
            <person name="Shu S."/>
            <person name="Wright S."/>
            <person name="Barry K."/>
            <person name="Edger P."/>
            <person name="Pires J.C."/>
            <person name="Schmutz J."/>
        </authorList>
    </citation>
    <scope>NUCLEOTIDE SEQUENCE</scope>
    <source>
        <tissue evidence="1">Leaf</tissue>
    </source>
</reference>
<name>A0A8T1PG99_CARIL</name>
<dbReference type="Proteomes" id="UP000811609">
    <property type="component" value="Chromosome 9"/>
</dbReference>
<evidence type="ECO:0000313" key="2">
    <source>
        <dbReference type="Proteomes" id="UP000811609"/>
    </source>
</evidence>
<comment type="caution">
    <text evidence="1">The sequence shown here is derived from an EMBL/GenBank/DDBJ whole genome shotgun (WGS) entry which is preliminary data.</text>
</comment>
<gene>
    <name evidence="1" type="ORF">CIPAW_09G200200</name>
</gene>
<proteinExistence type="predicted"/>
<dbReference type="AlphaFoldDB" id="A0A8T1PG99"/>
<keyword evidence="2" id="KW-1185">Reference proteome</keyword>
<protein>
    <submittedName>
        <fullName evidence="1">Uncharacterized protein</fullName>
    </submittedName>
</protein>
<organism evidence="1 2">
    <name type="scientific">Carya illinoinensis</name>
    <name type="common">Pecan</name>
    <dbReference type="NCBI Taxonomy" id="32201"/>
    <lineage>
        <taxon>Eukaryota</taxon>
        <taxon>Viridiplantae</taxon>
        <taxon>Streptophyta</taxon>
        <taxon>Embryophyta</taxon>
        <taxon>Tracheophyta</taxon>
        <taxon>Spermatophyta</taxon>
        <taxon>Magnoliopsida</taxon>
        <taxon>eudicotyledons</taxon>
        <taxon>Gunneridae</taxon>
        <taxon>Pentapetalae</taxon>
        <taxon>rosids</taxon>
        <taxon>fabids</taxon>
        <taxon>Fagales</taxon>
        <taxon>Juglandaceae</taxon>
        <taxon>Carya</taxon>
    </lineage>
</organism>
<evidence type="ECO:0000313" key="1">
    <source>
        <dbReference type="EMBL" id="KAG6643289.1"/>
    </source>
</evidence>